<evidence type="ECO:0000256" key="2">
    <source>
        <dbReference type="ARBA" id="ARBA00023054"/>
    </source>
</evidence>
<dbReference type="Gene3D" id="2.40.420.20">
    <property type="match status" value="1"/>
</dbReference>
<comment type="subcellular location">
    <subcellularLocation>
        <location evidence="1">Cell envelope</location>
    </subcellularLocation>
</comment>
<protein>
    <submittedName>
        <fullName evidence="4">Efflux RND transporter periplasmic adaptor subunit</fullName>
    </submittedName>
</protein>
<gene>
    <name evidence="4" type="ORF">K0625_08820</name>
</gene>
<accession>A0ABS7E268</accession>
<dbReference type="EMBL" id="JAHZST010000005">
    <property type="protein sequence ID" value="MBW8183772.1"/>
    <property type="molecule type" value="Genomic_DNA"/>
</dbReference>
<dbReference type="Gene3D" id="2.40.30.170">
    <property type="match status" value="1"/>
</dbReference>
<dbReference type="PANTHER" id="PTHR32347">
    <property type="entry name" value="EFFLUX SYSTEM COMPONENT YKNX-RELATED"/>
    <property type="match status" value="1"/>
</dbReference>
<keyword evidence="5" id="KW-1185">Reference proteome</keyword>
<evidence type="ECO:0000256" key="1">
    <source>
        <dbReference type="ARBA" id="ARBA00004196"/>
    </source>
</evidence>
<dbReference type="Proteomes" id="UP001195963">
    <property type="component" value="Unassembled WGS sequence"/>
</dbReference>
<keyword evidence="2" id="KW-0175">Coiled coil</keyword>
<sequence length="406" mass="44585">MKKSVNSIATGITGTWRKTLLLSSLTLASASMLSACNHESVTWVEQGVLSQSIEASGELVSADTVSLMPPSIRRVWQYQVKQLAQEGAEVQQGDMVAQLDTSDLTQKLSVKTAKLEATLQDIETSKLRNAKKLEELRLALAEDKMNLEKAERKFRLSDETVAAIEKIKYQKDAEIARDKVNLTEQKLDLEVKGAKQREAMLMGDRQKFAAEVEQLKRGIQSLTLIAPRNGMVVYGNDSQGNKIKEGQSVFMGDAVLSIPDLTHMQVNMTIPEVEARRVKIGQELKIRLDANPDKVFTGNIIELGAVFRNKNQEVPLVVFDAVASIDEADTELMRPGMTAKISIDIANEKQELLLSLDAVHYDAGQAYVYTPGTFSKSKQAVTIGAIGKERVSITSGLALGQEVVLP</sequence>
<evidence type="ECO:0000313" key="5">
    <source>
        <dbReference type="Proteomes" id="UP001195963"/>
    </source>
</evidence>
<reference evidence="4 5" key="1">
    <citation type="submission" date="2021-07" db="EMBL/GenBank/DDBJ databases">
        <title>Shewanella sp. nov, isolated from SCS.</title>
        <authorList>
            <person name="Cao W.R."/>
        </authorList>
    </citation>
    <scope>NUCLEOTIDE SEQUENCE [LARGE SCALE GENOMIC DNA]</scope>
    <source>
        <strain evidence="4 5">NR704-98</strain>
    </source>
</reference>
<evidence type="ECO:0000313" key="4">
    <source>
        <dbReference type="EMBL" id="MBW8183772.1"/>
    </source>
</evidence>
<dbReference type="InterPro" id="IPR058792">
    <property type="entry name" value="Beta-barrel_RND_2"/>
</dbReference>
<name>A0ABS7E268_9GAMM</name>
<dbReference type="RefSeq" id="WP_220109355.1">
    <property type="nucleotide sequence ID" value="NZ_JAHZST010000005.1"/>
</dbReference>
<evidence type="ECO:0000259" key="3">
    <source>
        <dbReference type="Pfam" id="PF25954"/>
    </source>
</evidence>
<comment type="caution">
    <text evidence="4">The sequence shown here is derived from an EMBL/GenBank/DDBJ whole genome shotgun (WGS) entry which is preliminary data.</text>
</comment>
<organism evidence="4 5">
    <name type="scientific">Shewanella nanhaiensis</name>
    <dbReference type="NCBI Taxonomy" id="2864872"/>
    <lineage>
        <taxon>Bacteria</taxon>
        <taxon>Pseudomonadati</taxon>
        <taxon>Pseudomonadota</taxon>
        <taxon>Gammaproteobacteria</taxon>
        <taxon>Alteromonadales</taxon>
        <taxon>Shewanellaceae</taxon>
        <taxon>Shewanella</taxon>
    </lineage>
</organism>
<feature type="domain" description="CusB-like beta-barrel" evidence="3">
    <location>
        <begin position="266"/>
        <end position="343"/>
    </location>
</feature>
<dbReference type="Pfam" id="PF25954">
    <property type="entry name" value="Beta-barrel_RND_2"/>
    <property type="match status" value="1"/>
</dbReference>
<dbReference type="PANTHER" id="PTHR32347:SF23">
    <property type="entry name" value="BLL5650 PROTEIN"/>
    <property type="match status" value="1"/>
</dbReference>
<dbReference type="InterPro" id="IPR050465">
    <property type="entry name" value="UPF0194_transport"/>
</dbReference>
<proteinExistence type="predicted"/>